<dbReference type="Gene3D" id="1.10.620.20">
    <property type="entry name" value="Ribonucleotide Reductase, subunit A"/>
    <property type="match status" value="1"/>
</dbReference>
<sequence>MSIGQAPPAKTRQEAVEQSSLAQIGDVDIDDVLDYVHADLKRLPDHMELYRRYLRQRWDVYELDFTQDVIDWRTRMSQEERDAFVAISSGFHHGERQVAVDLPVFMLGGTEESKIYMSSQIEDEARHTVFFDRFYREVVALPGSTVQEVLDASYPYVSETFVGPFGLLAYQADELRRDPEDLAARTRYGTTYFLWIEGVLALSVMKITLTYCRTRKFLPAYYAGFTATCRDEARHVQGGMRFLRDAVQSDPSQLREIHETLRTILSMNGAVSRRLALEALGWTPEEVRRLMIRQLSMKLSDVGIDLPPDIQQMIQRIEPELAGG</sequence>
<comment type="cofactor">
    <cofactor evidence="1">
        <name>Fe cation</name>
        <dbReference type="ChEBI" id="CHEBI:24875"/>
    </cofactor>
</comment>
<comment type="caution">
    <text evidence="2">The sequence shown here is derived from an EMBL/GenBank/DDBJ whole genome shotgun (WGS) entry which is preliminary data.</text>
</comment>
<evidence type="ECO:0000256" key="1">
    <source>
        <dbReference type="ARBA" id="ARBA00001962"/>
    </source>
</evidence>
<gene>
    <name evidence="2" type="ORF">MMF94_30955</name>
</gene>
<evidence type="ECO:0000313" key="3">
    <source>
        <dbReference type="Proteomes" id="UP001299970"/>
    </source>
</evidence>
<dbReference type="Proteomes" id="UP001299970">
    <property type="component" value="Unassembled WGS sequence"/>
</dbReference>
<dbReference type="Pfam" id="PF00268">
    <property type="entry name" value="Ribonuc_red_sm"/>
    <property type="match status" value="1"/>
</dbReference>
<dbReference type="InterPro" id="IPR000358">
    <property type="entry name" value="RNR_small_fam"/>
</dbReference>
<dbReference type="EMBL" id="JAKXMK010000030">
    <property type="protein sequence ID" value="MCH6170142.1"/>
    <property type="molecule type" value="Genomic_DNA"/>
</dbReference>
<accession>A0ABS9TNN4</accession>
<dbReference type="SUPFAM" id="SSF47240">
    <property type="entry name" value="Ferritin-like"/>
    <property type="match status" value="1"/>
</dbReference>
<dbReference type="RefSeq" id="WP_241040952.1">
    <property type="nucleotide sequence ID" value="NZ_BAAAJF010000049.1"/>
</dbReference>
<protein>
    <submittedName>
        <fullName evidence="2">Ribonucleotide reductase</fullName>
    </submittedName>
</protein>
<evidence type="ECO:0000313" key="2">
    <source>
        <dbReference type="EMBL" id="MCH6170142.1"/>
    </source>
</evidence>
<reference evidence="2 3" key="1">
    <citation type="submission" date="2022-03" db="EMBL/GenBank/DDBJ databases">
        <title>Pseudonocardia alaer sp. nov., a novel actinomycete isolated from reed forest soil.</title>
        <authorList>
            <person name="Wang L."/>
        </authorList>
    </citation>
    <scope>NUCLEOTIDE SEQUENCE [LARGE SCALE GENOMIC DNA]</scope>
    <source>
        <strain evidence="2 3">Y-16303</strain>
    </source>
</reference>
<name>A0ABS9TNN4_9PSEU</name>
<dbReference type="InterPro" id="IPR012348">
    <property type="entry name" value="RNR-like"/>
</dbReference>
<dbReference type="InterPro" id="IPR009078">
    <property type="entry name" value="Ferritin-like_SF"/>
</dbReference>
<keyword evidence="3" id="KW-1185">Reference proteome</keyword>
<organism evidence="2 3">
    <name type="scientific">Pseudonocardia alaniniphila</name>
    <dbReference type="NCBI Taxonomy" id="75291"/>
    <lineage>
        <taxon>Bacteria</taxon>
        <taxon>Bacillati</taxon>
        <taxon>Actinomycetota</taxon>
        <taxon>Actinomycetes</taxon>
        <taxon>Pseudonocardiales</taxon>
        <taxon>Pseudonocardiaceae</taxon>
        <taxon>Pseudonocardia</taxon>
    </lineage>
</organism>
<proteinExistence type="predicted"/>